<dbReference type="OMA" id="AHIDTGH"/>
<evidence type="ECO:0000256" key="14">
    <source>
        <dbReference type="PIRSR" id="PIRSR601952-2"/>
    </source>
</evidence>
<reference evidence="18" key="1">
    <citation type="submission" date="2022-01" db="UniProtKB">
        <authorList>
            <consortium name="EnsemblMetazoa"/>
        </authorList>
    </citation>
    <scope>IDENTIFICATION</scope>
</reference>
<organism evidence="18 19">
    <name type="scientific">Cimex lectularius</name>
    <name type="common">Bed bug</name>
    <name type="synonym">Acanthia lectularia</name>
    <dbReference type="NCBI Taxonomy" id="79782"/>
    <lineage>
        <taxon>Eukaryota</taxon>
        <taxon>Metazoa</taxon>
        <taxon>Ecdysozoa</taxon>
        <taxon>Arthropoda</taxon>
        <taxon>Hexapoda</taxon>
        <taxon>Insecta</taxon>
        <taxon>Pterygota</taxon>
        <taxon>Neoptera</taxon>
        <taxon>Paraneoptera</taxon>
        <taxon>Hemiptera</taxon>
        <taxon>Heteroptera</taxon>
        <taxon>Panheteroptera</taxon>
        <taxon>Cimicomorpha</taxon>
        <taxon>Cimicidae</taxon>
        <taxon>Cimex</taxon>
    </lineage>
</organism>
<evidence type="ECO:0000313" key="19">
    <source>
        <dbReference type="Proteomes" id="UP000494040"/>
    </source>
</evidence>
<dbReference type="GO" id="GO:0005886">
    <property type="term" value="C:plasma membrane"/>
    <property type="evidence" value="ECO:0007669"/>
    <property type="project" value="UniProtKB-SubCell"/>
</dbReference>
<keyword evidence="9 14" id="KW-0460">Magnesium</keyword>
<feature type="binding site" evidence="14">
    <location>
        <position position="457"/>
    </location>
    <ligand>
        <name>Zn(2+)</name>
        <dbReference type="ChEBI" id="CHEBI:29105"/>
        <label>2</label>
    </ligand>
</feature>
<dbReference type="Proteomes" id="UP000494040">
    <property type="component" value="Unassembled WGS sequence"/>
</dbReference>
<evidence type="ECO:0000256" key="6">
    <source>
        <dbReference type="ARBA" id="ARBA00022723"/>
    </source>
</evidence>
<evidence type="ECO:0000256" key="12">
    <source>
        <dbReference type="ARBA" id="ARBA00023288"/>
    </source>
</evidence>
<dbReference type="GO" id="GO:0098552">
    <property type="term" value="C:side of membrane"/>
    <property type="evidence" value="ECO:0007669"/>
    <property type="project" value="UniProtKB-KW"/>
</dbReference>
<dbReference type="PROSITE" id="PS00123">
    <property type="entry name" value="ALKALINE_PHOSPHATASE"/>
    <property type="match status" value="1"/>
</dbReference>
<evidence type="ECO:0000256" key="15">
    <source>
        <dbReference type="RuleBase" id="RU003946"/>
    </source>
</evidence>
<feature type="binding site" evidence="14">
    <location>
        <position position="78"/>
    </location>
    <ligand>
        <name>Zn(2+)</name>
        <dbReference type="ChEBI" id="CHEBI:29105"/>
        <label>2</label>
    </ligand>
</feature>
<feature type="binding site" evidence="14">
    <location>
        <position position="393"/>
    </location>
    <ligand>
        <name>Zn(2+)</name>
        <dbReference type="ChEBI" id="CHEBI:29105"/>
        <label>2</label>
    </ligand>
</feature>
<protein>
    <recommendedName>
        <fullName evidence="3 16">Alkaline phosphatase</fullName>
        <ecNumber evidence="3 16">3.1.3.1</ecNumber>
    </recommendedName>
</protein>
<evidence type="ECO:0000256" key="10">
    <source>
        <dbReference type="ARBA" id="ARBA00023136"/>
    </source>
</evidence>
<feature type="signal peptide" evidence="17">
    <location>
        <begin position="1"/>
        <end position="22"/>
    </location>
</feature>
<dbReference type="GO" id="GO:0004035">
    <property type="term" value="F:alkaline phosphatase activity"/>
    <property type="evidence" value="ECO:0007669"/>
    <property type="project" value="UniProtKB-EC"/>
</dbReference>
<dbReference type="AlphaFoldDB" id="A0A8I6REF7"/>
<feature type="binding site" evidence="14">
    <location>
        <position position="192"/>
    </location>
    <ligand>
        <name>Mg(2+)</name>
        <dbReference type="ChEBI" id="CHEBI:18420"/>
    </ligand>
</feature>
<feature type="binding site" evidence="14">
    <location>
        <position position="356"/>
    </location>
    <ligand>
        <name>Zn(2+)</name>
        <dbReference type="ChEBI" id="CHEBI:29105"/>
        <label>2</label>
    </ligand>
</feature>
<dbReference type="KEGG" id="clec:106662611"/>
<feature type="chain" id="PRO_5035182184" description="Alkaline phosphatase" evidence="17">
    <location>
        <begin position="23"/>
        <end position="509"/>
    </location>
</feature>
<feature type="binding site" evidence="14">
    <location>
        <position position="347"/>
    </location>
    <ligand>
        <name>Mg(2+)</name>
        <dbReference type="ChEBI" id="CHEBI:18420"/>
    </ligand>
</feature>
<feature type="binding site" evidence="14">
    <location>
        <position position="352"/>
    </location>
    <ligand>
        <name>Zn(2+)</name>
        <dbReference type="ChEBI" id="CHEBI:29105"/>
        <label>2</label>
    </ligand>
</feature>
<feature type="binding site" evidence="14">
    <location>
        <position position="194"/>
    </location>
    <ligand>
        <name>Mg(2+)</name>
        <dbReference type="ChEBI" id="CHEBI:18420"/>
    </ligand>
</feature>
<dbReference type="GO" id="GO:0046872">
    <property type="term" value="F:metal ion binding"/>
    <property type="evidence" value="ECO:0007669"/>
    <property type="project" value="UniProtKB-KW"/>
</dbReference>
<keyword evidence="8 14" id="KW-0862">Zinc</keyword>
<evidence type="ECO:0000313" key="18">
    <source>
        <dbReference type="EnsemblMetazoa" id="XP_014242299.1"/>
    </source>
</evidence>
<dbReference type="InterPro" id="IPR017850">
    <property type="entry name" value="Alkaline_phosphatase_core_sf"/>
</dbReference>
<evidence type="ECO:0000256" key="8">
    <source>
        <dbReference type="ARBA" id="ARBA00022833"/>
    </source>
</evidence>
<sequence>MLHQADILCLLGFLSLLMLVNSISINLDDFRYEIMGKKEYKEQKKDFWEQKNLAALKQKLSTKENKNKAKNIIFFVGDGMSLGTVVTSRIYSWQTQHKTGEEGSLSFENFPYTGLSKTYCVDRQVPDSACTGTAYWSGVKANFGTLGVSANVSFSDRFCGEVNENTTVKTLLDWSQESKKATGIVTNTRVTDGSPAAGYAKIPNRNFEYDANVPLDSNNMTNCIDIAKQLVTNSPGKHINVIMGGGRDYFLLKDSNSVIYPSGKRIDTDLVEAWKAGKNKAHFITSKKELENLNPLETDYVLGLFSKGHMPYEDERTGKTPSLTEMTEAAIKILSNCSDNGFLLFVEGGRIDHAHHETRAMRALTETVEFANAVKLAYENTNPEETLIVVTADHAHTLTFSGYPDRGADILSFARRDSSGTLYTTLSYANGPNQNRAFVKHKTTKYYSGVWNRVETHSGEDVPVYASGPWAHLLTGSFEQTLIPTVMAYASCIGDFAGENCHQKLSKNK</sequence>
<keyword evidence="7 16" id="KW-0378">Hydrolase</keyword>
<evidence type="ECO:0000256" key="2">
    <source>
        <dbReference type="ARBA" id="ARBA00005984"/>
    </source>
</evidence>
<comment type="subcellular location">
    <subcellularLocation>
        <location evidence="1">Cell membrane</location>
        <topology evidence="1">Lipid-anchor</topology>
        <topology evidence="1">GPI-anchor</topology>
    </subcellularLocation>
</comment>
<dbReference type="Pfam" id="PF00245">
    <property type="entry name" value="Alk_phosphatase"/>
    <property type="match status" value="1"/>
</dbReference>
<proteinExistence type="inferred from homology"/>
<dbReference type="Gene3D" id="3.40.720.10">
    <property type="entry name" value="Alkaline Phosphatase, subunit A"/>
    <property type="match status" value="1"/>
</dbReference>
<evidence type="ECO:0000256" key="7">
    <source>
        <dbReference type="ARBA" id="ARBA00022801"/>
    </source>
</evidence>
<dbReference type="InterPro" id="IPR001952">
    <property type="entry name" value="Alkaline_phosphatase"/>
</dbReference>
<evidence type="ECO:0000256" key="11">
    <source>
        <dbReference type="ARBA" id="ARBA00023180"/>
    </source>
</evidence>
<keyword evidence="6 14" id="KW-0479">Metal-binding</keyword>
<feature type="active site" description="Phosphoserine intermediate" evidence="13">
    <location>
        <position position="128"/>
    </location>
</feature>
<evidence type="ECO:0000256" key="5">
    <source>
        <dbReference type="ARBA" id="ARBA00022622"/>
    </source>
</evidence>
<dbReference type="FunFam" id="3.40.720.10:FF:000008">
    <property type="entry name" value="Alkaline phosphatase"/>
    <property type="match status" value="1"/>
</dbReference>
<evidence type="ECO:0000256" key="17">
    <source>
        <dbReference type="SAM" id="SignalP"/>
    </source>
</evidence>
<evidence type="ECO:0000256" key="3">
    <source>
        <dbReference type="ARBA" id="ARBA00012647"/>
    </source>
</evidence>
<dbReference type="InterPro" id="IPR018299">
    <property type="entry name" value="Alkaline_phosphatase_AS"/>
</dbReference>
<dbReference type="PRINTS" id="PR00113">
    <property type="entry name" value="ALKPHPHTASE"/>
</dbReference>
<evidence type="ECO:0000256" key="4">
    <source>
        <dbReference type="ARBA" id="ARBA00022475"/>
    </source>
</evidence>
<comment type="cofactor">
    <cofactor evidence="14">
        <name>Mg(2+)</name>
        <dbReference type="ChEBI" id="CHEBI:18420"/>
    </cofactor>
    <text evidence="14">Binds 1 Mg(2+) ion.</text>
</comment>
<comment type="cofactor">
    <cofactor evidence="14">
        <name>Zn(2+)</name>
        <dbReference type="ChEBI" id="CHEBI:29105"/>
    </cofactor>
    <text evidence="14">Binds 2 Zn(2+) ions.</text>
</comment>
<accession>A0A8I6REF7</accession>
<feature type="binding site" evidence="14">
    <location>
        <position position="78"/>
    </location>
    <ligand>
        <name>Mg(2+)</name>
        <dbReference type="ChEBI" id="CHEBI:18420"/>
    </ligand>
</feature>
<evidence type="ECO:0000256" key="1">
    <source>
        <dbReference type="ARBA" id="ARBA00004609"/>
    </source>
</evidence>
<feature type="binding site" evidence="14">
    <location>
        <position position="394"/>
    </location>
    <ligand>
        <name>Zn(2+)</name>
        <dbReference type="ChEBI" id="CHEBI:29105"/>
        <label>2</label>
    </ligand>
</feature>
<keyword evidence="5" id="KW-0336">GPI-anchor</keyword>
<evidence type="ECO:0000256" key="13">
    <source>
        <dbReference type="PIRSR" id="PIRSR601952-1"/>
    </source>
</evidence>
<keyword evidence="12" id="KW-0449">Lipoprotein</keyword>
<dbReference type="EC" id="3.1.3.1" evidence="3 16"/>
<evidence type="ECO:0000256" key="9">
    <source>
        <dbReference type="ARBA" id="ARBA00022842"/>
    </source>
</evidence>
<dbReference type="SMART" id="SM00098">
    <property type="entry name" value="alkPPc"/>
    <property type="match status" value="1"/>
</dbReference>
<keyword evidence="11" id="KW-0325">Glycoprotein</keyword>
<keyword evidence="17" id="KW-0732">Signal</keyword>
<gene>
    <name evidence="18" type="primary">106662611</name>
</gene>
<keyword evidence="19" id="KW-1185">Reference proteome</keyword>
<comment type="catalytic activity">
    <reaction evidence="16">
        <text>a phosphate monoester + H2O = an alcohol + phosphate</text>
        <dbReference type="Rhea" id="RHEA:15017"/>
        <dbReference type="ChEBI" id="CHEBI:15377"/>
        <dbReference type="ChEBI" id="CHEBI:30879"/>
        <dbReference type="ChEBI" id="CHEBI:43474"/>
        <dbReference type="ChEBI" id="CHEBI:67140"/>
        <dbReference type="EC" id="3.1.3.1"/>
    </reaction>
</comment>
<comment type="similarity">
    <text evidence="2 15">Belongs to the alkaline phosphatase family.</text>
</comment>
<keyword evidence="10" id="KW-0472">Membrane</keyword>
<dbReference type="PANTHER" id="PTHR11596">
    <property type="entry name" value="ALKALINE PHOSPHATASE"/>
    <property type="match status" value="1"/>
</dbReference>
<name>A0A8I6REF7_CIMLE</name>
<dbReference type="OrthoDB" id="5818554at2759"/>
<evidence type="ECO:0000256" key="16">
    <source>
        <dbReference type="RuleBase" id="RU003947"/>
    </source>
</evidence>
<dbReference type="PANTHER" id="PTHR11596:SF91">
    <property type="entry name" value="ALKALINE PHOSPHATASE-RELATED"/>
    <property type="match status" value="1"/>
</dbReference>
<dbReference type="EnsemblMetazoa" id="XM_014386813.2">
    <property type="protein sequence ID" value="XP_014242299.1"/>
    <property type="gene ID" value="LOC106662611"/>
</dbReference>
<dbReference type="SUPFAM" id="SSF53649">
    <property type="entry name" value="Alkaline phosphatase-like"/>
    <property type="match status" value="1"/>
</dbReference>
<keyword evidence="4" id="KW-1003">Cell membrane</keyword>
<dbReference type="CDD" id="cd16012">
    <property type="entry name" value="ALP"/>
    <property type="match status" value="1"/>
</dbReference>